<dbReference type="EMBL" id="FMYW01000004">
    <property type="protein sequence ID" value="SDC30071.1"/>
    <property type="molecule type" value="Genomic_DNA"/>
</dbReference>
<reference evidence="2" key="1">
    <citation type="submission" date="2016-10" db="EMBL/GenBank/DDBJ databases">
        <authorList>
            <person name="Varghese N."/>
            <person name="Submissions S."/>
        </authorList>
    </citation>
    <scope>NUCLEOTIDE SEQUENCE [LARGE SCALE GENOMIC DNA]</scope>
    <source>
        <strain evidence="2">DSM 11005</strain>
    </source>
</reference>
<protein>
    <submittedName>
        <fullName evidence="1">Uncharacterized protein</fullName>
    </submittedName>
</protein>
<proteinExistence type="predicted"/>
<keyword evidence="2" id="KW-1185">Reference proteome</keyword>
<sequence length="55" mass="7013">MTNIIMPREKWDPLYRKEKELRKKKVLQWAKQHGCYEEVKKYYEVKEWVEKHVVY</sequence>
<evidence type="ECO:0000313" key="2">
    <source>
        <dbReference type="Proteomes" id="UP000198943"/>
    </source>
</evidence>
<gene>
    <name evidence="1" type="ORF">SAMN04487864_104250</name>
</gene>
<evidence type="ECO:0000313" key="1">
    <source>
        <dbReference type="EMBL" id="SDC30071.1"/>
    </source>
</evidence>
<organism evidence="1 2">
    <name type="scientific">Succiniclasticum ruminis</name>
    <dbReference type="NCBI Taxonomy" id="40841"/>
    <lineage>
        <taxon>Bacteria</taxon>
        <taxon>Bacillati</taxon>
        <taxon>Bacillota</taxon>
        <taxon>Negativicutes</taxon>
        <taxon>Acidaminococcales</taxon>
        <taxon>Acidaminococcaceae</taxon>
        <taxon>Succiniclasticum</taxon>
    </lineage>
</organism>
<name>A0A1G6KGY1_9FIRM</name>
<accession>A0A1G6KGY1</accession>
<dbReference type="RefSeq" id="WP_176760412.1">
    <property type="nucleotide sequence ID" value="NZ_FMYW01000004.1"/>
</dbReference>
<dbReference type="Proteomes" id="UP000198943">
    <property type="component" value="Unassembled WGS sequence"/>
</dbReference>
<dbReference type="AlphaFoldDB" id="A0A1G6KGY1"/>